<protein>
    <submittedName>
        <fullName evidence="3">Uncharacterized protein</fullName>
    </submittedName>
</protein>
<evidence type="ECO:0000313" key="2">
    <source>
        <dbReference type="EMBL" id="ALS01451.1"/>
    </source>
</evidence>
<name>A0A0S3KAX2_9ENTE</name>
<keyword evidence="1" id="KW-0732">Signal</keyword>
<keyword evidence="4" id="KW-1185">Reference proteome</keyword>
<dbReference type="KEGG" id="ess:ATZ33_08750"/>
<gene>
    <name evidence="2" type="ORF">ATZ33_08750</name>
    <name evidence="3" type="ORF">RV15_GL001884</name>
</gene>
<dbReference type="Proteomes" id="UP000183039">
    <property type="component" value="Unassembled WGS sequence"/>
</dbReference>
<accession>A0A0S3KAX2</accession>
<dbReference type="AlphaFoldDB" id="A0A0S3KAX2"/>
<feature type="signal peptide" evidence="1">
    <location>
        <begin position="1"/>
        <end position="20"/>
    </location>
</feature>
<dbReference type="RefSeq" id="WP_071878869.1">
    <property type="nucleotide sequence ID" value="NZ_JXLC01000027.1"/>
</dbReference>
<dbReference type="OrthoDB" id="2194672at2"/>
<organism evidence="3 5">
    <name type="scientific">Enterococcus silesiacus</name>
    <dbReference type="NCBI Taxonomy" id="332949"/>
    <lineage>
        <taxon>Bacteria</taxon>
        <taxon>Bacillati</taxon>
        <taxon>Bacillota</taxon>
        <taxon>Bacilli</taxon>
        <taxon>Lactobacillales</taxon>
        <taxon>Enterococcaceae</taxon>
        <taxon>Enterococcus</taxon>
    </lineage>
</organism>
<reference evidence="2 4" key="2">
    <citation type="submission" date="2015-12" db="EMBL/GenBank/DDBJ databases">
        <authorList>
            <person name="Lauer A."/>
            <person name="Humrighouse B."/>
            <person name="Loparev V."/>
            <person name="Shewmaker P.L."/>
            <person name="Whitney A.M."/>
            <person name="McLaughlin R.W."/>
        </authorList>
    </citation>
    <scope>NUCLEOTIDE SEQUENCE [LARGE SCALE GENOMIC DNA]</scope>
    <source>
        <strain evidence="2 4">LMG 23085</strain>
    </source>
</reference>
<evidence type="ECO:0000313" key="5">
    <source>
        <dbReference type="Proteomes" id="UP000183039"/>
    </source>
</evidence>
<dbReference type="EMBL" id="JXLC01000027">
    <property type="protein sequence ID" value="OJG87751.1"/>
    <property type="molecule type" value="Genomic_DNA"/>
</dbReference>
<dbReference type="Proteomes" id="UP000065511">
    <property type="component" value="Chromosome"/>
</dbReference>
<dbReference type="EMBL" id="CP013614">
    <property type="protein sequence ID" value="ALS01451.1"/>
    <property type="molecule type" value="Genomic_DNA"/>
</dbReference>
<evidence type="ECO:0000313" key="3">
    <source>
        <dbReference type="EMBL" id="OJG87751.1"/>
    </source>
</evidence>
<sequence length="193" mass="21692">MKTKLFVSSFVLLTTFVLLAKGTGETNANFYSKDERSYSVQAGDLKVLVLDKDPVESKLTIDKEQARVIQVRNKAEVSQFVRLMIHPTLIDSKGISHVVALNEIAVGLNLIDWIDGKDGYYYYNKKLKEGQTTAALVEKIKVQNNTQGKLTLGIKAEAVTAEDQTYVNAWWQSQIPESEPLKSVYEVLYGEKE</sequence>
<reference evidence="3 5" key="1">
    <citation type="submission" date="2014-12" db="EMBL/GenBank/DDBJ databases">
        <title>Draft genome sequences of 29 type strains of Enterococci.</title>
        <authorList>
            <person name="Zhong Z."/>
            <person name="Sun Z."/>
            <person name="Liu W."/>
            <person name="Zhang W."/>
            <person name="Zhang H."/>
        </authorList>
    </citation>
    <scope>NUCLEOTIDE SEQUENCE [LARGE SCALE GENOMIC DNA]</scope>
    <source>
        <strain evidence="3 5">DSM 22801</strain>
    </source>
</reference>
<evidence type="ECO:0000313" key="4">
    <source>
        <dbReference type="Proteomes" id="UP000065511"/>
    </source>
</evidence>
<evidence type="ECO:0000256" key="1">
    <source>
        <dbReference type="SAM" id="SignalP"/>
    </source>
</evidence>
<proteinExistence type="predicted"/>
<feature type="chain" id="PRO_5044546792" evidence="1">
    <location>
        <begin position="21"/>
        <end position="193"/>
    </location>
</feature>